<dbReference type="Proteomes" id="UP000649617">
    <property type="component" value="Unassembled WGS sequence"/>
</dbReference>
<dbReference type="AlphaFoldDB" id="A0A812RCR2"/>
<evidence type="ECO:0000313" key="3">
    <source>
        <dbReference type="Proteomes" id="UP000649617"/>
    </source>
</evidence>
<dbReference type="InterPro" id="IPR017923">
    <property type="entry name" value="TFIIS_N"/>
</dbReference>
<dbReference type="SUPFAM" id="SSF47676">
    <property type="entry name" value="Conserved domain common to transcription factors TFIIS, elongin A, CRSP70"/>
    <property type="match status" value="1"/>
</dbReference>
<sequence>MEGGRHKALALKRWRRILLWFEEMLDSRKWKTQEGKAGDSMYDLQWDDEPQKQFPFKPGGRSEEKLPSMLQVEDALLKQLLGCIHCQWARAHGAAAALLNGELSRKHAQCAVQACGVSRIPADVEVKSRCTLAWRLSEDGKSAEALAVLKEAQALDPQNTELKDQVAVITQKDNETKSISTLEALKSLKQDLSDSFEANDVGGLKLFLQELDSLPLTWEVASETKIGKEVGMCAKHPDAAVAEPAKSIIARLHKLAKAERPLWVR</sequence>
<dbReference type="Gene3D" id="1.20.930.10">
    <property type="entry name" value="Conserved domain common to transcription factors TFIIS, elongin A, CRSP70"/>
    <property type="match status" value="1"/>
</dbReference>
<comment type="caution">
    <text evidence="2">The sequence shown here is derived from an EMBL/GenBank/DDBJ whole genome shotgun (WGS) entry which is preliminary data.</text>
</comment>
<evidence type="ECO:0000313" key="2">
    <source>
        <dbReference type="EMBL" id="CAE7430685.1"/>
    </source>
</evidence>
<keyword evidence="3" id="KW-1185">Reference proteome</keyword>
<accession>A0A812RCR2</accession>
<evidence type="ECO:0000259" key="1">
    <source>
        <dbReference type="Pfam" id="PF08711"/>
    </source>
</evidence>
<gene>
    <name evidence="2" type="ORF">SPIL2461_LOCUS10535</name>
</gene>
<dbReference type="EMBL" id="CAJNIZ010019757">
    <property type="protein sequence ID" value="CAE7430685.1"/>
    <property type="molecule type" value="Genomic_DNA"/>
</dbReference>
<dbReference type="OrthoDB" id="298012at2759"/>
<feature type="domain" description="TFIIS N-terminal" evidence="1">
    <location>
        <begin position="208"/>
        <end position="250"/>
    </location>
</feature>
<proteinExistence type="predicted"/>
<dbReference type="Pfam" id="PF08711">
    <property type="entry name" value="Med26"/>
    <property type="match status" value="1"/>
</dbReference>
<reference evidence="2" key="1">
    <citation type="submission" date="2021-02" db="EMBL/GenBank/DDBJ databases">
        <authorList>
            <person name="Dougan E. K."/>
            <person name="Rhodes N."/>
            <person name="Thang M."/>
            <person name="Chan C."/>
        </authorList>
    </citation>
    <scope>NUCLEOTIDE SEQUENCE</scope>
</reference>
<organism evidence="2 3">
    <name type="scientific">Symbiodinium pilosum</name>
    <name type="common">Dinoflagellate</name>
    <dbReference type="NCBI Taxonomy" id="2952"/>
    <lineage>
        <taxon>Eukaryota</taxon>
        <taxon>Sar</taxon>
        <taxon>Alveolata</taxon>
        <taxon>Dinophyceae</taxon>
        <taxon>Suessiales</taxon>
        <taxon>Symbiodiniaceae</taxon>
        <taxon>Symbiodinium</taxon>
    </lineage>
</organism>
<protein>
    <recommendedName>
        <fullName evidence="1">TFIIS N-terminal domain-containing protein</fullName>
    </recommendedName>
</protein>
<dbReference type="InterPro" id="IPR035441">
    <property type="entry name" value="TFIIS/LEDGF_dom_sf"/>
</dbReference>
<name>A0A812RCR2_SYMPI</name>